<evidence type="ECO:0000256" key="2">
    <source>
        <dbReference type="ARBA" id="ARBA00022679"/>
    </source>
</evidence>
<proteinExistence type="predicted"/>
<gene>
    <name evidence="6" type="ORF">SAMN05216302_100557</name>
</gene>
<evidence type="ECO:0000259" key="5">
    <source>
        <dbReference type="Pfam" id="PF08100"/>
    </source>
</evidence>
<evidence type="ECO:0000256" key="1">
    <source>
        <dbReference type="ARBA" id="ARBA00022603"/>
    </source>
</evidence>
<dbReference type="InterPro" id="IPR036388">
    <property type="entry name" value="WH-like_DNA-bd_sf"/>
</dbReference>
<dbReference type="InterPro" id="IPR012967">
    <property type="entry name" value="COMT_dimerisation"/>
</dbReference>
<evidence type="ECO:0000256" key="3">
    <source>
        <dbReference type="ARBA" id="ARBA00022691"/>
    </source>
</evidence>
<name>A0A1I3Z3Y7_9PROT</name>
<dbReference type="InterPro" id="IPR036390">
    <property type="entry name" value="WH_DNA-bd_sf"/>
</dbReference>
<dbReference type="Pfam" id="PF08100">
    <property type="entry name" value="Dimerisation"/>
    <property type="match status" value="1"/>
</dbReference>
<dbReference type="InterPro" id="IPR029063">
    <property type="entry name" value="SAM-dependent_MTases_sf"/>
</dbReference>
<organism evidence="6 7">
    <name type="scientific">Nitrosomonas aestuarii</name>
    <dbReference type="NCBI Taxonomy" id="52441"/>
    <lineage>
        <taxon>Bacteria</taxon>
        <taxon>Pseudomonadati</taxon>
        <taxon>Pseudomonadota</taxon>
        <taxon>Betaproteobacteria</taxon>
        <taxon>Nitrosomonadales</taxon>
        <taxon>Nitrosomonadaceae</taxon>
        <taxon>Nitrosomonas</taxon>
    </lineage>
</organism>
<evidence type="ECO:0000259" key="4">
    <source>
        <dbReference type="Pfam" id="PF00891"/>
    </source>
</evidence>
<dbReference type="PIRSF" id="PIRSF005739">
    <property type="entry name" value="O-mtase"/>
    <property type="match status" value="1"/>
</dbReference>
<dbReference type="Pfam" id="PF00891">
    <property type="entry name" value="Methyltransf_2"/>
    <property type="match status" value="1"/>
</dbReference>
<dbReference type="STRING" id="52441.SAMN05216302_100557"/>
<protein>
    <submittedName>
        <fullName evidence="6">Ubiquinone/menaquinone biosynthesis C-methylase UbiE</fullName>
    </submittedName>
</protein>
<evidence type="ECO:0000313" key="6">
    <source>
        <dbReference type="EMBL" id="SFK38351.1"/>
    </source>
</evidence>
<dbReference type="GO" id="GO:0008171">
    <property type="term" value="F:O-methyltransferase activity"/>
    <property type="evidence" value="ECO:0007669"/>
    <property type="project" value="InterPro"/>
</dbReference>
<dbReference type="Gene3D" id="1.10.10.10">
    <property type="entry name" value="Winged helix-like DNA-binding domain superfamily/Winged helix DNA-binding domain"/>
    <property type="match status" value="1"/>
</dbReference>
<keyword evidence="3" id="KW-0949">S-adenosyl-L-methionine</keyword>
<dbReference type="CDD" id="cd02440">
    <property type="entry name" value="AdoMet_MTases"/>
    <property type="match status" value="1"/>
</dbReference>
<dbReference type="PANTHER" id="PTHR11746">
    <property type="entry name" value="O-METHYLTRANSFERASE"/>
    <property type="match status" value="1"/>
</dbReference>
<keyword evidence="6" id="KW-0830">Ubiquinone</keyword>
<accession>A0A1I3Z3Y7</accession>
<dbReference type="PROSITE" id="PS51683">
    <property type="entry name" value="SAM_OMT_II"/>
    <property type="match status" value="1"/>
</dbReference>
<reference evidence="7" key="1">
    <citation type="submission" date="2016-10" db="EMBL/GenBank/DDBJ databases">
        <authorList>
            <person name="Varghese N."/>
            <person name="Submissions S."/>
        </authorList>
    </citation>
    <scope>NUCLEOTIDE SEQUENCE [LARGE SCALE GENOMIC DNA]</scope>
    <source>
        <strain evidence="7">Nm69</strain>
    </source>
</reference>
<dbReference type="AlphaFoldDB" id="A0A1I3Z3Y7"/>
<dbReference type="InterPro" id="IPR001077">
    <property type="entry name" value="COMT_C"/>
</dbReference>
<dbReference type="InterPro" id="IPR016461">
    <property type="entry name" value="COMT-like"/>
</dbReference>
<dbReference type="SUPFAM" id="SSF46785">
    <property type="entry name" value="Winged helix' DNA-binding domain"/>
    <property type="match status" value="1"/>
</dbReference>
<dbReference type="GO" id="GO:0032259">
    <property type="term" value="P:methylation"/>
    <property type="evidence" value="ECO:0007669"/>
    <property type="project" value="UniProtKB-KW"/>
</dbReference>
<dbReference type="GO" id="GO:0046983">
    <property type="term" value="F:protein dimerization activity"/>
    <property type="evidence" value="ECO:0007669"/>
    <property type="project" value="InterPro"/>
</dbReference>
<keyword evidence="1 6" id="KW-0489">Methyltransferase</keyword>
<feature type="domain" description="O-methyltransferase dimerisation" evidence="5">
    <location>
        <begin position="21"/>
        <end position="95"/>
    </location>
</feature>
<dbReference type="RefSeq" id="WP_090697573.1">
    <property type="nucleotide sequence ID" value="NZ_FOSP01000005.1"/>
</dbReference>
<dbReference type="Gene3D" id="3.40.50.150">
    <property type="entry name" value="Vaccinia Virus protein VP39"/>
    <property type="match status" value="1"/>
</dbReference>
<keyword evidence="7" id="KW-1185">Reference proteome</keyword>
<dbReference type="EMBL" id="FOSP01000005">
    <property type="protein sequence ID" value="SFK38351.1"/>
    <property type="molecule type" value="Genomic_DNA"/>
</dbReference>
<feature type="domain" description="O-methyltransferase C-terminal" evidence="4">
    <location>
        <begin position="122"/>
        <end position="331"/>
    </location>
</feature>
<keyword evidence="2" id="KW-0808">Transferase</keyword>
<dbReference type="SUPFAM" id="SSF53335">
    <property type="entry name" value="S-adenosyl-L-methionine-dependent methyltransferases"/>
    <property type="match status" value="1"/>
</dbReference>
<dbReference type="Gene3D" id="1.20.58.1390">
    <property type="match status" value="1"/>
</dbReference>
<dbReference type="OrthoDB" id="9767938at2"/>
<evidence type="ECO:0000313" key="7">
    <source>
        <dbReference type="Proteomes" id="UP000199533"/>
    </source>
</evidence>
<dbReference type="Proteomes" id="UP000199533">
    <property type="component" value="Unassembled WGS sequence"/>
</dbReference>
<sequence length="349" mass="39537">MEPTTEDTLNSAEINHLSLIFGGHIFFQTLRTAVQLGIFDLLNKEGPLTRQEIAKRLDLQEQPLRIVVLGLISTGLLNKQGDQYSNSKVANRFLVQDSPRKITAYVELQHRVMYKGLYWMLDAVRENKNVGLKEFSGDEPTLYQRLAHEPELEKIFQEAMQELSVQTNAEMVQFMDLSDVKHLVDVGGGDGTNIIALAKRWPHLKATVFDSPTVCEIAKENIAAHGLSDRLDAVAGNCFNDSFPKDADYLMFCHFFTIWSEEKDRELFRKCYESLPPNGKVAIFNMMQHDDETGPLTAAIGSPYFLAIATGLGMLYTWNEYESWMRDAGFQKTQRHNLSLDHGLIVGTK</sequence>